<dbReference type="RefSeq" id="WP_009856447.1">
    <property type="nucleotide sequence ID" value="NZ_JAAOCD010000007.1"/>
</dbReference>
<organism evidence="3 4">
    <name type="scientific">Rubrivivax benzoatilyticus</name>
    <dbReference type="NCBI Taxonomy" id="316997"/>
    <lineage>
        <taxon>Bacteria</taxon>
        <taxon>Pseudomonadati</taxon>
        <taxon>Pseudomonadota</taxon>
        <taxon>Betaproteobacteria</taxon>
        <taxon>Burkholderiales</taxon>
        <taxon>Sphaerotilaceae</taxon>
        <taxon>Rubrivivax</taxon>
    </lineage>
</organism>
<comment type="caution">
    <text evidence="3">The sequence shown here is derived from an EMBL/GenBank/DDBJ whole genome shotgun (WGS) entry which is preliminary data.</text>
</comment>
<dbReference type="InterPro" id="IPR051803">
    <property type="entry name" value="TA_system_RelE-like_toxin"/>
</dbReference>
<reference evidence="3 4" key="1">
    <citation type="submission" date="2020-03" db="EMBL/GenBank/DDBJ databases">
        <title>Rubrivivax benzoatilyticus JA2 (sequenced after 10 years sub-culturing).</title>
        <authorList>
            <person name="Gupta D."/>
            <person name="Chintalapati S."/>
            <person name="Chintalapati V.R."/>
        </authorList>
    </citation>
    <scope>NUCLEOTIDE SEQUENCE [LARGE SCALE GENOMIC DNA]</scope>
    <source>
        <strain evidence="3 4">JA2-Mal</strain>
    </source>
</reference>
<protein>
    <submittedName>
        <fullName evidence="3">Type II toxin-antitoxin system RelE/ParE family toxin</fullName>
    </submittedName>
</protein>
<evidence type="ECO:0000313" key="3">
    <source>
        <dbReference type="EMBL" id="NHK99533.1"/>
    </source>
</evidence>
<evidence type="ECO:0000256" key="2">
    <source>
        <dbReference type="ARBA" id="ARBA00022649"/>
    </source>
</evidence>
<dbReference type="InterPro" id="IPR007712">
    <property type="entry name" value="RelE/ParE_toxin"/>
</dbReference>
<dbReference type="EMBL" id="JAAOCD010000007">
    <property type="protein sequence ID" value="NHK99533.1"/>
    <property type="molecule type" value="Genomic_DNA"/>
</dbReference>
<dbReference type="Pfam" id="PF05016">
    <property type="entry name" value="ParE_toxin"/>
    <property type="match status" value="1"/>
</dbReference>
<dbReference type="Gene3D" id="3.30.2310.20">
    <property type="entry name" value="RelE-like"/>
    <property type="match status" value="1"/>
</dbReference>
<keyword evidence="4" id="KW-1185">Reference proteome</keyword>
<sequence length="109" mass="12242">MKRKPVVARQQAVDDVAQALDFYLAEGAGTAAAGFVDLLERAYARIGRHPASASPRLGHELNLPGLRAWPLKRYPYLVSYVERDDHVDVWRVLHGQRDLPAWLREPGDA</sequence>
<dbReference type="PANTHER" id="PTHR33755:SF8">
    <property type="entry name" value="TOXIN PARE2"/>
    <property type="match status" value="1"/>
</dbReference>
<comment type="similarity">
    <text evidence="1">Belongs to the RelE toxin family.</text>
</comment>
<dbReference type="PANTHER" id="PTHR33755">
    <property type="entry name" value="TOXIN PARE1-RELATED"/>
    <property type="match status" value="1"/>
</dbReference>
<gene>
    <name evidence="3" type="ORF">G7087_14190</name>
</gene>
<name>A0ABX0HX04_9BURK</name>
<dbReference type="Proteomes" id="UP000802098">
    <property type="component" value="Unassembled WGS sequence"/>
</dbReference>
<evidence type="ECO:0000256" key="1">
    <source>
        <dbReference type="ARBA" id="ARBA00006226"/>
    </source>
</evidence>
<dbReference type="InterPro" id="IPR035093">
    <property type="entry name" value="RelE/ParE_toxin_dom_sf"/>
</dbReference>
<evidence type="ECO:0000313" key="4">
    <source>
        <dbReference type="Proteomes" id="UP000802098"/>
    </source>
</evidence>
<proteinExistence type="inferred from homology"/>
<accession>A0ABX0HX04</accession>
<keyword evidence="2" id="KW-1277">Toxin-antitoxin system</keyword>